<evidence type="ECO:0000256" key="9">
    <source>
        <dbReference type="SAM" id="MobiDB-lite"/>
    </source>
</evidence>
<dbReference type="PANTHER" id="PTHR43394">
    <property type="entry name" value="ATP-DEPENDENT PERMEASE MDL1, MITOCHONDRIAL"/>
    <property type="match status" value="1"/>
</dbReference>
<name>A0A6J4VJP8_9BACT</name>
<dbReference type="PROSITE" id="PS50929">
    <property type="entry name" value="ABC_TM1F"/>
    <property type="match status" value="1"/>
</dbReference>
<evidence type="ECO:0000259" key="12">
    <source>
        <dbReference type="PROSITE" id="PS50929"/>
    </source>
</evidence>
<evidence type="ECO:0000256" key="7">
    <source>
        <dbReference type="ARBA" id="ARBA00022989"/>
    </source>
</evidence>
<feature type="region of interest" description="Disordered" evidence="9">
    <location>
        <begin position="1"/>
        <end position="21"/>
    </location>
</feature>
<evidence type="ECO:0000256" key="5">
    <source>
        <dbReference type="ARBA" id="ARBA00022741"/>
    </source>
</evidence>
<keyword evidence="7 10" id="KW-1133">Transmembrane helix</keyword>
<keyword evidence="5" id="KW-0547">Nucleotide-binding</keyword>
<dbReference type="EMBL" id="CADCWN010000232">
    <property type="protein sequence ID" value="CAA9580616.1"/>
    <property type="molecule type" value="Genomic_DNA"/>
</dbReference>
<dbReference type="Gene3D" id="1.20.1560.10">
    <property type="entry name" value="ABC transporter type 1, transmembrane domain"/>
    <property type="match status" value="1"/>
</dbReference>
<keyword evidence="4 10" id="KW-0812">Transmembrane</keyword>
<feature type="transmembrane region" description="Helical" evidence="10">
    <location>
        <begin position="38"/>
        <end position="63"/>
    </location>
</feature>
<evidence type="ECO:0000256" key="4">
    <source>
        <dbReference type="ARBA" id="ARBA00022692"/>
    </source>
</evidence>
<dbReference type="InterPro" id="IPR036640">
    <property type="entry name" value="ABC1_TM_sf"/>
</dbReference>
<dbReference type="GO" id="GO:0005524">
    <property type="term" value="F:ATP binding"/>
    <property type="evidence" value="ECO:0007669"/>
    <property type="project" value="UniProtKB-KW"/>
</dbReference>
<accession>A0A6J4VJP8</accession>
<keyword evidence="8 10" id="KW-0472">Membrane</keyword>
<dbReference type="CDD" id="cd18545">
    <property type="entry name" value="ABC_6TM_YknV_like"/>
    <property type="match status" value="1"/>
</dbReference>
<dbReference type="SUPFAM" id="SSF52540">
    <property type="entry name" value="P-loop containing nucleoside triphosphate hydrolases"/>
    <property type="match status" value="1"/>
</dbReference>
<evidence type="ECO:0000259" key="11">
    <source>
        <dbReference type="PROSITE" id="PS50893"/>
    </source>
</evidence>
<dbReference type="Pfam" id="PF00005">
    <property type="entry name" value="ABC_tran"/>
    <property type="match status" value="1"/>
</dbReference>
<feature type="domain" description="ABC transporter" evidence="11">
    <location>
        <begin position="355"/>
        <end position="589"/>
    </location>
</feature>
<organism evidence="13">
    <name type="scientific">uncultured Thermomicrobiales bacterium</name>
    <dbReference type="NCBI Taxonomy" id="1645740"/>
    <lineage>
        <taxon>Bacteria</taxon>
        <taxon>Pseudomonadati</taxon>
        <taxon>Thermomicrobiota</taxon>
        <taxon>Thermomicrobia</taxon>
        <taxon>Thermomicrobiales</taxon>
        <taxon>environmental samples</taxon>
    </lineage>
</organism>
<evidence type="ECO:0000256" key="10">
    <source>
        <dbReference type="SAM" id="Phobius"/>
    </source>
</evidence>
<evidence type="ECO:0000256" key="6">
    <source>
        <dbReference type="ARBA" id="ARBA00022840"/>
    </source>
</evidence>
<keyword evidence="6 13" id="KW-0067">ATP-binding</keyword>
<reference evidence="13" key="1">
    <citation type="submission" date="2020-02" db="EMBL/GenBank/DDBJ databases">
        <authorList>
            <person name="Meier V. D."/>
        </authorList>
    </citation>
    <scope>NUCLEOTIDE SEQUENCE</scope>
    <source>
        <strain evidence="13">AVDCRST_MAG18</strain>
    </source>
</reference>
<dbReference type="InterPro" id="IPR003439">
    <property type="entry name" value="ABC_transporter-like_ATP-bd"/>
</dbReference>
<dbReference type="PANTHER" id="PTHR43394:SF1">
    <property type="entry name" value="ATP-BINDING CASSETTE SUB-FAMILY B MEMBER 10, MITOCHONDRIAL"/>
    <property type="match status" value="1"/>
</dbReference>
<dbReference type="PROSITE" id="PS50893">
    <property type="entry name" value="ABC_TRANSPORTER_2"/>
    <property type="match status" value="1"/>
</dbReference>
<gene>
    <name evidence="13" type="ORF">AVDCRST_MAG18-3075</name>
</gene>
<dbReference type="InterPro" id="IPR039421">
    <property type="entry name" value="Type_1_exporter"/>
</dbReference>
<keyword evidence="2" id="KW-0813">Transport</keyword>
<sequence>MMRQALESMANTTAEKASDRRTTARRLIGELRPYRPRIVAALGLIILSALAQAVGPLIIGRAIDRAIGPGDRRALLFYMLALAGVYVIGAVAARGQTRQVGEIGQRVLAGLREGIFDRLQRLPLTYFDRRPVGDLISRVTNDVDTLNQFLSQGLTQLLGQLFSLVGIVVTMTLLDWQLALVSFTIIPVMLLTTNLFASRARIAFRRTRETVGDVTAGLQEEIVGVRQAQAFNRTEFNIARFRQRNEANRSANVQATGITSAFAPAIDVLSTLSTALVIGFGGYLVYRDRMTVGTLAAFLIYVQQFFRPIQLISQVYTQAQSSLAGAERIYTILDEAPETADAPDATVLGQIAGGITFEGVTFGYDAARPVLRDVTFTVEPGQTLALVGRTGAGKTTIASLIPRFYEATGGAVLIDGRDVRGVTRASLRGQIAVVLQEPFLFSGTIAENIGYGKLGASREAVEAAARATDAHDFISALPQGYDTPLGEGGGNISQGQRQLIALARALLADPRILILDEATANIDTRTEATIQRALATVLAGRTSVIIAHRLSTIRGSDLILVIEDGEIVERGNHADLLALDGLYATLYRRQFRDTRAPSAAAD</sequence>
<dbReference type="SMART" id="SM00382">
    <property type="entry name" value="AAA"/>
    <property type="match status" value="1"/>
</dbReference>
<dbReference type="PROSITE" id="PS00211">
    <property type="entry name" value="ABC_TRANSPORTER_1"/>
    <property type="match status" value="1"/>
</dbReference>
<dbReference type="InterPro" id="IPR017871">
    <property type="entry name" value="ABC_transporter-like_CS"/>
</dbReference>
<dbReference type="GO" id="GO:0015421">
    <property type="term" value="F:ABC-type oligopeptide transporter activity"/>
    <property type="evidence" value="ECO:0007669"/>
    <property type="project" value="TreeGrafter"/>
</dbReference>
<evidence type="ECO:0000256" key="8">
    <source>
        <dbReference type="ARBA" id="ARBA00023136"/>
    </source>
</evidence>
<dbReference type="InterPro" id="IPR027417">
    <property type="entry name" value="P-loop_NTPase"/>
</dbReference>
<dbReference type="GO" id="GO:0005886">
    <property type="term" value="C:plasma membrane"/>
    <property type="evidence" value="ECO:0007669"/>
    <property type="project" value="UniProtKB-SubCell"/>
</dbReference>
<feature type="transmembrane region" description="Helical" evidence="10">
    <location>
        <begin position="75"/>
        <end position="93"/>
    </location>
</feature>
<feature type="transmembrane region" description="Helical" evidence="10">
    <location>
        <begin position="180"/>
        <end position="198"/>
    </location>
</feature>
<dbReference type="GO" id="GO:0016887">
    <property type="term" value="F:ATP hydrolysis activity"/>
    <property type="evidence" value="ECO:0007669"/>
    <property type="project" value="InterPro"/>
</dbReference>
<dbReference type="InterPro" id="IPR011527">
    <property type="entry name" value="ABC1_TM_dom"/>
</dbReference>
<dbReference type="AlphaFoldDB" id="A0A6J4VJP8"/>
<dbReference type="FunFam" id="1.20.1560.10:FF:000011">
    <property type="entry name" value="Multidrug ABC transporter ATP-binding protein"/>
    <property type="match status" value="1"/>
</dbReference>
<dbReference type="InterPro" id="IPR003593">
    <property type="entry name" value="AAA+_ATPase"/>
</dbReference>
<dbReference type="SUPFAM" id="SSF90123">
    <property type="entry name" value="ABC transporter transmembrane region"/>
    <property type="match status" value="1"/>
</dbReference>
<evidence type="ECO:0000313" key="13">
    <source>
        <dbReference type="EMBL" id="CAA9580616.1"/>
    </source>
</evidence>
<feature type="domain" description="ABC transmembrane type-1" evidence="12">
    <location>
        <begin position="39"/>
        <end position="321"/>
    </location>
</feature>
<protein>
    <submittedName>
        <fullName evidence="13">Lipid A export ATP-binding/permease protein MsbA</fullName>
    </submittedName>
</protein>
<dbReference type="Gene3D" id="3.40.50.300">
    <property type="entry name" value="P-loop containing nucleotide triphosphate hydrolases"/>
    <property type="match status" value="1"/>
</dbReference>
<dbReference type="Pfam" id="PF00664">
    <property type="entry name" value="ABC_membrane"/>
    <property type="match status" value="1"/>
</dbReference>
<evidence type="ECO:0000256" key="1">
    <source>
        <dbReference type="ARBA" id="ARBA00004651"/>
    </source>
</evidence>
<dbReference type="FunFam" id="3.40.50.300:FF:000287">
    <property type="entry name" value="Multidrug ABC transporter ATP-binding protein"/>
    <property type="match status" value="1"/>
</dbReference>
<evidence type="ECO:0000256" key="3">
    <source>
        <dbReference type="ARBA" id="ARBA00022475"/>
    </source>
</evidence>
<feature type="transmembrane region" description="Helical" evidence="10">
    <location>
        <begin position="157"/>
        <end position="174"/>
    </location>
</feature>
<comment type="subcellular location">
    <subcellularLocation>
        <location evidence="1">Cell membrane</location>
        <topology evidence="1">Multi-pass membrane protein</topology>
    </subcellularLocation>
</comment>
<evidence type="ECO:0000256" key="2">
    <source>
        <dbReference type="ARBA" id="ARBA00022448"/>
    </source>
</evidence>
<proteinExistence type="predicted"/>
<keyword evidence="3" id="KW-1003">Cell membrane</keyword>